<evidence type="ECO:0000256" key="6">
    <source>
        <dbReference type="ARBA" id="ARBA00023125"/>
    </source>
</evidence>
<evidence type="ECO:0000256" key="2">
    <source>
        <dbReference type="ARBA" id="ARBA00022741"/>
    </source>
</evidence>
<dbReference type="InterPro" id="IPR045076">
    <property type="entry name" value="MutS"/>
</dbReference>
<keyword evidence="12" id="KW-1185">Reference proteome</keyword>
<dbReference type="SMART" id="SM00463">
    <property type="entry name" value="SMR"/>
    <property type="match status" value="1"/>
</dbReference>
<evidence type="ECO:0000259" key="10">
    <source>
        <dbReference type="PROSITE" id="PS50828"/>
    </source>
</evidence>
<dbReference type="PANTHER" id="PTHR11361">
    <property type="entry name" value="DNA MISMATCH REPAIR PROTEIN MUTS FAMILY MEMBER"/>
    <property type="match status" value="1"/>
</dbReference>
<sequence>MSDLFSRLDLEGYLGEYHAFLAREKPIFLEGDSKLHFEMISQLQTYLYPAPPTVANLDTPLVHLTKQGILRLGEIAEFVKIIRYFRLLGRQPFEGRLGEWIASIIVPPSVEEISEWFKDSGELNENIDPRFTQIKQAMGEVKNQLQSQFRQLLSTKRLEAYLVDHQVHLLHSQEALLVRGGFNHVLKGAVIGRSASGFFYVVPESIEGLKKRESKLLDDYESVVLEYCKKISAEFTKKQPFLKFVNGAFDRFDAYHARISFAKSRNLEFLLPAKGEAIKLSGFKHPAMHDPKPLHVNFQGSVLMVTGVNAGGKTMLLKSILSAVLMAKYLLPLPLSAAQSSIGSFKHIEAIIEDPQNVKNDISTFAGRMVHFSSLFGKKGTTLVGVDEIELGTDADEAASLFKVLIDQLMAQGAKLVITTHHKRLASLLATDERVELLAALYDEKNQRPTYDFLHGTIGKSYAFETALRYGIPASLIGKAKVLYGEDKENLNDLIQKNIDLELSMKRKLRTMEEEEHRAKRLSERLIEKEEALELSYQAKEAGLEREYQKAIDAAKEAVRATESKEAHRALNHAHAAKKRVPTPAPLQSKEPLHVGDAIKYGRSKGVLKALNKEKAIIECEGITLHVPLHAIKRSGNPAPKQASKTKIDVQRTTRGGIKLDLHGMRGEEAVEKLDQFLSDALIHGFDEVLIYHGIGTGKLAYAVKTFLKAHPSVKSFTDAPPTLGGFGATVVTL</sequence>
<dbReference type="SMART" id="SM00533">
    <property type="entry name" value="MUTSd"/>
    <property type="match status" value="1"/>
</dbReference>
<reference evidence="11 12" key="2">
    <citation type="submission" date="2021-02" db="EMBL/GenBank/DDBJ databases">
        <title>Sulfurospirillum tamanensis sp. nov.</title>
        <authorList>
            <person name="Frolova A."/>
            <person name="Merkel A."/>
            <person name="Slobodkin A."/>
        </authorList>
    </citation>
    <scope>NUCLEOTIDE SEQUENCE [LARGE SCALE GENOMIC DNA]</scope>
    <source>
        <strain evidence="11 12">T05b</strain>
    </source>
</reference>
<keyword evidence="5 7" id="KW-0694">RNA-binding</keyword>
<evidence type="ECO:0000256" key="5">
    <source>
        <dbReference type="ARBA" id="ARBA00022884"/>
    </source>
</evidence>
<name>A0ABS2WVQ6_9BACT</name>
<feature type="region of interest" description="Disordered" evidence="9">
    <location>
        <begin position="567"/>
        <end position="590"/>
    </location>
</feature>
<dbReference type="InterPro" id="IPR005747">
    <property type="entry name" value="MutS2"/>
</dbReference>
<organism evidence="11 12">
    <name type="scientific">Sulfurospirillum tamanense</name>
    <dbReference type="NCBI Taxonomy" id="2813362"/>
    <lineage>
        <taxon>Bacteria</taxon>
        <taxon>Pseudomonadati</taxon>
        <taxon>Campylobacterota</taxon>
        <taxon>Epsilonproteobacteria</taxon>
        <taxon>Campylobacterales</taxon>
        <taxon>Sulfurospirillaceae</taxon>
        <taxon>Sulfurospirillum</taxon>
    </lineage>
</organism>
<dbReference type="PANTHER" id="PTHR11361:SF14">
    <property type="entry name" value="DNA MISMATCH REPAIR PROTEIN MUTS, TYPE 2"/>
    <property type="match status" value="1"/>
</dbReference>
<dbReference type="PROSITE" id="PS50828">
    <property type="entry name" value="SMR"/>
    <property type="match status" value="1"/>
</dbReference>
<evidence type="ECO:0000313" key="12">
    <source>
        <dbReference type="Proteomes" id="UP000703590"/>
    </source>
</evidence>
<keyword evidence="1 7" id="KW-0699">rRNA-binding</keyword>
<comment type="function">
    <text evidence="7">Acts as a ribosome collision sensor, splitting the ribosome into its 2 subunits. Detects stalled/collided 70S ribosomes which it binds and splits by an ATP-hydrolysis driven conformational change. Acts upstream of the ribosome quality control system (RQC), a ribosome-associated complex that mediates the extraction of incompletely synthesized nascent chains from stalled ribosomes and their subsequent degradation. Probably generates substrates for RQC.</text>
</comment>
<dbReference type="InterPro" id="IPR000432">
    <property type="entry name" value="DNA_mismatch_repair_MutS_C"/>
</dbReference>
<dbReference type="SUPFAM" id="SSF52540">
    <property type="entry name" value="P-loop containing nucleoside triphosphate hydrolases"/>
    <property type="match status" value="1"/>
</dbReference>
<protein>
    <recommendedName>
        <fullName evidence="7">Endonuclease MutS2</fullName>
        <ecNumber evidence="7">3.1.-.-</ecNumber>
    </recommendedName>
    <alternativeName>
        <fullName evidence="7">Ribosome-associated protein quality control-upstream factor</fullName>
        <shortName evidence="7">RQC-upstream factor</shortName>
        <shortName evidence="7">RqcU</shortName>
        <ecNumber evidence="7">3.6.4.-</ecNumber>
    </alternativeName>
</protein>
<keyword evidence="3 7" id="KW-0378">Hydrolase</keyword>
<reference evidence="12" key="1">
    <citation type="submission" date="2021-02" db="EMBL/GenBank/DDBJ databases">
        <title>Sulfurospirillum tamanensis sp. nov.</title>
        <authorList>
            <person name="Merkel A.Y."/>
        </authorList>
    </citation>
    <scope>NUCLEOTIDE SEQUENCE [LARGE SCALE GENOMIC DNA]</scope>
    <source>
        <strain evidence="12">T05b</strain>
    </source>
</reference>
<dbReference type="NCBIfam" id="TIGR01069">
    <property type="entry name" value="mutS2"/>
    <property type="match status" value="1"/>
</dbReference>
<dbReference type="InterPro" id="IPR036063">
    <property type="entry name" value="Smr_dom_sf"/>
</dbReference>
<dbReference type="Proteomes" id="UP000703590">
    <property type="component" value="Unassembled WGS sequence"/>
</dbReference>
<dbReference type="InterPro" id="IPR027417">
    <property type="entry name" value="P-loop_NTPase"/>
</dbReference>
<keyword evidence="4 7" id="KW-0067">ATP-binding</keyword>
<dbReference type="Gene3D" id="3.30.1370.110">
    <property type="match status" value="1"/>
</dbReference>
<gene>
    <name evidence="7" type="primary">mutS2</name>
    <name evidence="7" type="synonym">rqcU</name>
    <name evidence="11" type="ORF">JWV37_10965</name>
</gene>
<accession>A0ABS2WVQ6</accession>
<evidence type="ECO:0000256" key="4">
    <source>
        <dbReference type="ARBA" id="ARBA00022840"/>
    </source>
</evidence>
<dbReference type="InterPro" id="IPR007696">
    <property type="entry name" value="DNA_mismatch_repair_MutS_core"/>
</dbReference>
<keyword evidence="2 7" id="KW-0547">Nucleotide-binding</keyword>
<feature type="coiled-coil region" evidence="8">
    <location>
        <begin position="505"/>
        <end position="565"/>
    </location>
</feature>
<feature type="compositionally biased region" description="Basic residues" evidence="9">
    <location>
        <begin position="570"/>
        <end position="581"/>
    </location>
</feature>
<keyword evidence="7 11" id="KW-0255">Endonuclease</keyword>
<evidence type="ECO:0000256" key="9">
    <source>
        <dbReference type="SAM" id="MobiDB-lite"/>
    </source>
</evidence>
<evidence type="ECO:0000256" key="3">
    <source>
        <dbReference type="ARBA" id="ARBA00022801"/>
    </source>
</evidence>
<dbReference type="HAMAP" id="MF_00092">
    <property type="entry name" value="MutS2"/>
    <property type="match status" value="1"/>
</dbReference>
<dbReference type="SUPFAM" id="SSF160443">
    <property type="entry name" value="SMR domain-like"/>
    <property type="match status" value="1"/>
</dbReference>
<comment type="similarity">
    <text evidence="7">Belongs to the DNA mismatch repair MutS family. MutS2 subfamily.</text>
</comment>
<evidence type="ECO:0000256" key="7">
    <source>
        <dbReference type="HAMAP-Rule" id="MF_00092"/>
    </source>
</evidence>
<dbReference type="EC" id="3.6.4.-" evidence="7"/>
<evidence type="ECO:0000313" key="11">
    <source>
        <dbReference type="EMBL" id="MBN2965304.1"/>
    </source>
</evidence>
<proteinExistence type="inferred from homology"/>
<dbReference type="Pfam" id="PF01713">
    <property type="entry name" value="Smr"/>
    <property type="match status" value="1"/>
</dbReference>
<dbReference type="Pfam" id="PF00488">
    <property type="entry name" value="MutS_V"/>
    <property type="match status" value="1"/>
</dbReference>
<dbReference type="SMART" id="SM00534">
    <property type="entry name" value="MUTSac"/>
    <property type="match status" value="1"/>
</dbReference>
<dbReference type="GO" id="GO:0004519">
    <property type="term" value="F:endonuclease activity"/>
    <property type="evidence" value="ECO:0007669"/>
    <property type="project" value="UniProtKB-KW"/>
</dbReference>
<comment type="subunit">
    <text evidence="7">Homodimer. Binds to stalled ribosomes, contacting rRNA.</text>
</comment>
<feature type="binding site" evidence="7">
    <location>
        <begin position="307"/>
        <end position="314"/>
    </location>
    <ligand>
        <name>ATP</name>
        <dbReference type="ChEBI" id="CHEBI:30616"/>
    </ligand>
</feature>
<evidence type="ECO:0000256" key="1">
    <source>
        <dbReference type="ARBA" id="ARBA00022730"/>
    </source>
</evidence>
<dbReference type="EC" id="3.1.-.-" evidence="7"/>
<keyword evidence="8" id="KW-0175">Coiled coil</keyword>
<evidence type="ECO:0000256" key="8">
    <source>
        <dbReference type="SAM" id="Coils"/>
    </source>
</evidence>
<keyword evidence="7" id="KW-0540">Nuclease</keyword>
<dbReference type="EMBL" id="JAFHKK010000031">
    <property type="protein sequence ID" value="MBN2965304.1"/>
    <property type="molecule type" value="Genomic_DNA"/>
</dbReference>
<dbReference type="Gene3D" id="3.40.50.300">
    <property type="entry name" value="P-loop containing nucleotide triphosphate hydrolases"/>
    <property type="match status" value="1"/>
</dbReference>
<comment type="function">
    <text evidence="7">Endonuclease that is involved in the suppression of homologous recombination and thus may have a key role in the control of bacterial genetic diversity.</text>
</comment>
<feature type="domain" description="Smr" evidence="10">
    <location>
        <begin position="660"/>
        <end position="734"/>
    </location>
</feature>
<comment type="caution">
    <text evidence="11">The sequence shown here is derived from an EMBL/GenBank/DDBJ whole genome shotgun (WGS) entry which is preliminary data.</text>
</comment>
<keyword evidence="6 7" id="KW-0238">DNA-binding</keyword>
<dbReference type="RefSeq" id="WP_205459860.1">
    <property type="nucleotide sequence ID" value="NZ_JAFHKK010000031.1"/>
</dbReference>
<dbReference type="InterPro" id="IPR002625">
    <property type="entry name" value="Smr_dom"/>
</dbReference>
<dbReference type="PIRSF" id="PIRSF005814">
    <property type="entry name" value="MutS_YshD"/>
    <property type="match status" value="1"/>
</dbReference>